<protein>
    <submittedName>
        <fullName evidence="3">Uncharacterized protein</fullName>
    </submittedName>
</protein>
<keyword evidence="4" id="KW-1185">Reference proteome</keyword>
<sequence>MQLPSLVLLSSVALALIAQAAPIDSNVNVPSDNPEIISPHARTSPIEHPVGNGIVYSSTSFLASTPLEDIPVNPEANNAQDASASVPPAASDPFGSIAAMLSGGMKDGLQTLGTSDLESLISIEIGSPSKKEDDDEWDETWRCSTLFGDTGYVKRALPLQPDGKSCPSLPFLDQMVWDQQGDRGKAIVDPPPKTNGDALVTTAAEELTEAPEAKADLTKALPVQEVMPEAVVPEVSKPEVVAPVIQVNDKNDIKTDDKKEVKADDKKEAKTDDKKEAKTDDKKEVKTGDKKAKGGDGKSVVRICILGICIGTPEDKDDKDDRDKDRNHCRRVHHKQRRFLEQFKGQALKINPSTGCPIPTSEH</sequence>
<dbReference type="EMBL" id="JAABOA010002672">
    <property type="protein sequence ID" value="KAF9579561.1"/>
    <property type="molecule type" value="Genomic_DNA"/>
</dbReference>
<dbReference type="AlphaFoldDB" id="A0A9P6FRQ5"/>
<dbReference type="OrthoDB" id="2446484at2759"/>
<feature type="region of interest" description="Disordered" evidence="1">
    <location>
        <begin position="256"/>
        <end position="296"/>
    </location>
</feature>
<name>A0A9P6FRQ5_9FUNG</name>
<evidence type="ECO:0000313" key="4">
    <source>
        <dbReference type="Proteomes" id="UP000780801"/>
    </source>
</evidence>
<feature type="compositionally biased region" description="Basic and acidic residues" evidence="1">
    <location>
        <begin position="313"/>
        <end position="326"/>
    </location>
</feature>
<feature type="region of interest" description="Disordered" evidence="1">
    <location>
        <begin position="311"/>
        <end position="333"/>
    </location>
</feature>
<accession>A0A9P6FRQ5</accession>
<proteinExistence type="predicted"/>
<evidence type="ECO:0000256" key="2">
    <source>
        <dbReference type="SAM" id="SignalP"/>
    </source>
</evidence>
<reference evidence="3" key="1">
    <citation type="journal article" date="2020" name="Fungal Divers.">
        <title>Resolving the Mortierellaceae phylogeny through synthesis of multi-gene phylogenetics and phylogenomics.</title>
        <authorList>
            <person name="Vandepol N."/>
            <person name="Liber J."/>
            <person name="Desiro A."/>
            <person name="Na H."/>
            <person name="Kennedy M."/>
            <person name="Barry K."/>
            <person name="Grigoriev I.V."/>
            <person name="Miller A.N."/>
            <person name="O'Donnell K."/>
            <person name="Stajich J.E."/>
            <person name="Bonito G."/>
        </authorList>
    </citation>
    <scope>NUCLEOTIDE SEQUENCE</scope>
    <source>
        <strain evidence="3">KOD1015</strain>
    </source>
</reference>
<keyword evidence="2" id="KW-0732">Signal</keyword>
<feature type="chain" id="PRO_5040515139" evidence="2">
    <location>
        <begin position="21"/>
        <end position="363"/>
    </location>
</feature>
<feature type="region of interest" description="Disordered" evidence="1">
    <location>
        <begin position="68"/>
        <end position="89"/>
    </location>
</feature>
<organism evidence="3 4">
    <name type="scientific">Lunasporangiospora selenospora</name>
    <dbReference type="NCBI Taxonomy" id="979761"/>
    <lineage>
        <taxon>Eukaryota</taxon>
        <taxon>Fungi</taxon>
        <taxon>Fungi incertae sedis</taxon>
        <taxon>Mucoromycota</taxon>
        <taxon>Mortierellomycotina</taxon>
        <taxon>Mortierellomycetes</taxon>
        <taxon>Mortierellales</taxon>
        <taxon>Mortierellaceae</taxon>
        <taxon>Lunasporangiospora</taxon>
    </lineage>
</organism>
<evidence type="ECO:0000313" key="3">
    <source>
        <dbReference type="EMBL" id="KAF9579561.1"/>
    </source>
</evidence>
<feature type="compositionally biased region" description="Low complexity" evidence="1">
    <location>
        <begin position="79"/>
        <end position="89"/>
    </location>
</feature>
<gene>
    <name evidence="3" type="ORF">BGW38_004132</name>
</gene>
<dbReference type="Proteomes" id="UP000780801">
    <property type="component" value="Unassembled WGS sequence"/>
</dbReference>
<evidence type="ECO:0000256" key="1">
    <source>
        <dbReference type="SAM" id="MobiDB-lite"/>
    </source>
</evidence>
<feature type="signal peptide" evidence="2">
    <location>
        <begin position="1"/>
        <end position="20"/>
    </location>
</feature>
<comment type="caution">
    <text evidence="3">The sequence shown here is derived from an EMBL/GenBank/DDBJ whole genome shotgun (WGS) entry which is preliminary data.</text>
</comment>